<dbReference type="Proteomes" id="UP000183185">
    <property type="component" value="Unassembled WGS sequence"/>
</dbReference>
<dbReference type="SUPFAM" id="SSF52540">
    <property type="entry name" value="P-loop containing nucleoside triphosphate hydrolases"/>
    <property type="match status" value="1"/>
</dbReference>
<evidence type="ECO:0000313" key="11">
    <source>
        <dbReference type="Proteomes" id="UP000183185"/>
    </source>
</evidence>
<dbReference type="CDD" id="cd01127">
    <property type="entry name" value="TrwB_TraG_TraD_VirD4"/>
    <property type="match status" value="2"/>
</dbReference>
<comment type="subcellular location">
    <subcellularLocation>
        <location evidence="1">Cell membrane</location>
        <topology evidence="1">Multi-pass membrane protein</topology>
    </subcellularLocation>
</comment>
<proteinExistence type="inferred from homology"/>
<feature type="transmembrane region" description="Helical" evidence="8">
    <location>
        <begin position="74"/>
        <end position="92"/>
    </location>
</feature>
<gene>
    <name evidence="10" type="ORF">BAQ49_22765</name>
</gene>
<dbReference type="EMBL" id="MACH01000036">
    <property type="protein sequence ID" value="OJE50702.1"/>
    <property type="molecule type" value="Genomic_DNA"/>
</dbReference>
<evidence type="ECO:0000256" key="1">
    <source>
        <dbReference type="ARBA" id="ARBA00004651"/>
    </source>
</evidence>
<evidence type="ECO:0000256" key="2">
    <source>
        <dbReference type="ARBA" id="ARBA00008806"/>
    </source>
</evidence>
<dbReference type="InterPro" id="IPR027417">
    <property type="entry name" value="P-loop_NTPase"/>
</dbReference>
<dbReference type="Gene3D" id="3.40.50.300">
    <property type="entry name" value="P-loop containing nucleotide triphosphate hydrolases"/>
    <property type="match status" value="1"/>
</dbReference>
<dbReference type="PANTHER" id="PTHR37937:SF1">
    <property type="entry name" value="CONJUGATIVE TRANSFER: DNA TRANSPORT"/>
    <property type="match status" value="1"/>
</dbReference>
<evidence type="ECO:0000256" key="4">
    <source>
        <dbReference type="ARBA" id="ARBA00022692"/>
    </source>
</evidence>
<dbReference type="PANTHER" id="PTHR37937">
    <property type="entry name" value="CONJUGATIVE TRANSFER: DNA TRANSPORT"/>
    <property type="match status" value="1"/>
</dbReference>
<comment type="similarity">
    <text evidence="2">Belongs to the VirD4/TraG family.</text>
</comment>
<keyword evidence="3" id="KW-1003">Cell membrane</keyword>
<feature type="transmembrane region" description="Helical" evidence="8">
    <location>
        <begin position="17"/>
        <end position="37"/>
    </location>
</feature>
<dbReference type="InterPro" id="IPR003688">
    <property type="entry name" value="TraG/VirD4"/>
</dbReference>
<keyword evidence="4 8" id="KW-0812">Transmembrane</keyword>
<evidence type="ECO:0000313" key="10">
    <source>
        <dbReference type="EMBL" id="OJE50702.1"/>
    </source>
</evidence>
<keyword evidence="6 8" id="KW-0472">Membrane</keyword>
<keyword evidence="5 8" id="KW-1133">Transmembrane helix</keyword>
<dbReference type="Pfam" id="PF02534">
    <property type="entry name" value="T4SS-DNA_transf"/>
    <property type="match status" value="1"/>
</dbReference>
<dbReference type="AlphaFoldDB" id="A0AA44KZ74"/>
<feature type="region of interest" description="Disordered" evidence="7">
    <location>
        <begin position="720"/>
        <end position="748"/>
    </location>
</feature>
<dbReference type="RefSeq" id="WP_071744300.1">
    <property type="nucleotide sequence ID" value="NZ_MACH01000036.1"/>
</dbReference>
<evidence type="ECO:0000256" key="6">
    <source>
        <dbReference type="ARBA" id="ARBA00023136"/>
    </source>
</evidence>
<name>A0AA44KZ74_9BACI</name>
<organism evidence="10 11">
    <name type="scientific">Bacillus proteolyticus</name>
    <dbReference type="NCBI Taxonomy" id="2026192"/>
    <lineage>
        <taxon>Bacteria</taxon>
        <taxon>Bacillati</taxon>
        <taxon>Bacillota</taxon>
        <taxon>Bacilli</taxon>
        <taxon>Bacillales</taxon>
        <taxon>Bacillaceae</taxon>
        <taxon>Bacillus</taxon>
        <taxon>Bacillus cereus group</taxon>
    </lineage>
</organism>
<evidence type="ECO:0000256" key="3">
    <source>
        <dbReference type="ARBA" id="ARBA00022475"/>
    </source>
</evidence>
<evidence type="ECO:0000259" key="9">
    <source>
        <dbReference type="Pfam" id="PF12696"/>
    </source>
</evidence>
<feature type="compositionally biased region" description="Basic and acidic residues" evidence="7">
    <location>
        <begin position="720"/>
        <end position="731"/>
    </location>
</feature>
<feature type="domain" description="TraD/TraG TraM recognition site" evidence="9">
    <location>
        <begin position="525"/>
        <end position="641"/>
    </location>
</feature>
<dbReference type="InterPro" id="IPR051539">
    <property type="entry name" value="T4SS-coupling_protein"/>
</dbReference>
<evidence type="ECO:0000256" key="8">
    <source>
        <dbReference type="SAM" id="Phobius"/>
    </source>
</evidence>
<dbReference type="GO" id="GO:0005886">
    <property type="term" value="C:plasma membrane"/>
    <property type="evidence" value="ECO:0007669"/>
    <property type="project" value="UniProtKB-SubCell"/>
</dbReference>
<reference evidence="10 11" key="1">
    <citation type="submission" date="2016-06" db="EMBL/GenBank/DDBJ databases">
        <title>First insights into the genetic diversity and population structure of in the Bacillus cereus group bacteria from diverse marine environments.</title>
        <authorList>
            <person name="Liu Y."/>
            <person name="Lai Q."/>
            <person name="Shao Z."/>
        </authorList>
    </citation>
    <scope>NUCLEOTIDE SEQUENCE [LARGE SCALE GENOMIC DNA]</scope>
    <source>
        <strain evidence="10 11">TD42</strain>
    </source>
</reference>
<accession>A0AA44KZ74</accession>
<comment type="caution">
    <text evidence="10">The sequence shown here is derived from an EMBL/GenBank/DDBJ whole genome shotgun (WGS) entry which is preliminary data.</text>
</comment>
<dbReference type="NCBIfam" id="NF045973">
    <property type="entry name" value="conju_CD1115"/>
    <property type="match status" value="1"/>
</dbReference>
<evidence type="ECO:0000256" key="7">
    <source>
        <dbReference type="SAM" id="MobiDB-lite"/>
    </source>
</evidence>
<protein>
    <submittedName>
        <fullName evidence="10">ATPase</fullName>
    </submittedName>
</protein>
<dbReference type="Pfam" id="PF12696">
    <property type="entry name" value="TraG-D_C"/>
    <property type="match status" value="1"/>
</dbReference>
<evidence type="ECO:0000256" key="5">
    <source>
        <dbReference type="ARBA" id="ARBA00022989"/>
    </source>
</evidence>
<dbReference type="InterPro" id="IPR032689">
    <property type="entry name" value="TraG-D_C"/>
</dbReference>
<sequence>MYKDKISIKYKLAEKKVLIPLSTFLFVGMFLIANFLLNSSLELIETTLSDLLHPKPFHMEVGFLFRMPIAEHPIYYLLVFLIVIGTIVRTVYKLKASFKNLNNHEKGSSRFTTVEELKKQYRAVPDREESFEGGGGVVISRLGDKVFIDDSPVNNLIIGTTRSGKGETFVFPTIDVYSRAEHKPSLIINDPKGEIFSASKETLEKRGYHIEVLNLLNPLDSMSYNLLQLVKDAYKDGDYSTAQSLCKTLSHTLYYNPNVKDPFWQQCAMSLCNAMILAVTDKCIAEGTEEKITMYAVANMLSELGSKEVIVDPKADPENALDLYFEGLPADSVAKMQYATSNFSKGTTRGGIFTQTMNGLSIFTFDEIAKMTAENSVDLKRVGFGMTIKGKTKPRKRVEIVFPDGSIESIKSDITGRFAIDFKQSVRVGDTIQLNEKGDKKKKTAISIKKIDEKTGHTEFKVVEENEDIQVTTMDYFDKPVAIFMITPDYDSSNHVIASIFVRQLYFILAKGASLARGNECHREVVFILDEFGNMPSIEGMATLATVCLGRNIRFNLIIQAYSQLKNKYGDDADTIDGNCGNTIYILTNDQQTAERVSKKLGNKTINTLSRSGKSLSTDKNKTESLDQRPLLTPNELMSLKEGETTVIRVIKRQDNNRTRIRPRPIYNTEETALKYRWEYLGVEFDTDKSILDIDIDSLHDDVDPKKLIVDFLGERKVEQTKVEQTKKEAPEPEQETSSPVEPQQPVEEPTMMGIDEDIPEEAFQQEDSPFDSLSIENWKGKTVNEFFESDLAVLKLVDKFFLSQLGKSIDEVENQEMGEFYSEFQMLAHNDHIDKSVYQAVENKINRILRDLEEKEQVTS</sequence>